<comment type="caution">
    <text evidence="8">The sequence shown here is derived from an EMBL/GenBank/DDBJ whole genome shotgun (WGS) entry which is preliminary data.</text>
</comment>
<dbReference type="Proteomes" id="UP000317977">
    <property type="component" value="Unassembled WGS sequence"/>
</dbReference>
<dbReference type="InterPro" id="IPR003142">
    <property type="entry name" value="BPL_C"/>
</dbReference>
<dbReference type="SUPFAM" id="SSF55681">
    <property type="entry name" value="Class II aaRS and biotin synthetases"/>
    <property type="match status" value="1"/>
</dbReference>
<keyword evidence="3" id="KW-0067">ATP-binding</keyword>
<dbReference type="SUPFAM" id="SSF50037">
    <property type="entry name" value="C-terminal domain of transcriptional repressors"/>
    <property type="match status" value="1"/>
</dbReference>
<keyword evidence="9" id="KW-1185">Reference proteome</keyword>
<feature type="domain" description="BPL/LPL catalytic" evidence="7">
    <location>
        <begin position="31"/>
        <end position="217"/>
    </location>
</feature>
<dbReference type="Gene3D" id="2.30.30.100">
    <property type="match status" value="1"/>
</dbReference>
<dbReference type="Gene3D" id="3.30.930.10">
    <property type="entry name" value="Bira Bifunctional Protein, Domain 2"/>
    <property type="match status" value="1"/>
</dbReference>
<dbReference type="Pfam" id="PF02237">
    <property type="entry name" value="BPL_C"/>
    <property type="match status" value="1"/>
</dbReference>
<evidence type="ECO:0000313" key="9">
    <source>
        <dbReference type="Proteomes" id="UP000317977"/>
    </source>
</evidence>
<dbReference type="GO" id="GO:0005737">
    <property type="term" value="C:cytoplasm"/>
    <property type="evidence" value="ECO:0007669"/>
    <property type="project" value="TreeGrafter"/>
</dbReference>
<dbReference type="NCBIfam" id="TIGR00121">
    <property type="entry name" value="birA_ligase"/>
    <property type="match status" value="1"/>
</dbReference>
<evidence type="ECO:0000256" key="2">
    <source>
        <dbReference type="ARBA" id="ARBA00022741"/>
    </source>
</evidence>
<evidence type="ECO:0000256" key="1">
    <source>
        <dbReference type="ARBA" id="ARBA00022598"/>
    </source>
</evidence>
<gene>
    <name evidence="8" type="primary">birA</name>
    <name evidence="8" type="ORF">Poly59_14150</name>
</gene>
<keyword evidence="2" id="KW-0547">Nucleotide-binding</keyword>
<dbReference type="EMBL" id="SJPX01000002">
    <property type="protein sequence ID" value="TWU55119.1"/>
    <property type="molecule type" value="Genomic_DNA"/>
</dbReference>
<organism evidence="8 9">
    <name type="scientific">Rubripirellula reticaptiva</name>
    <dbReference type="NCBI Taxonomy" id="2528013"/>
    <lineage>
        <taxon>Bacteria</taxon>
        <taxon>Pseudomonadati</taxon>
        <taxon>Planctomycetota</taxon>
        <taxon>Planctomycetia</taxon>
        <taxon>Pirellulales</taxon>
        <taxon>Pirellulaceae</taxon>
        <taxon>Rubripirellula</taxon>
    </lineage>
</organism>
<evidence type="ECO:0000256" key="4">
    <source>
        <dbReference type="ARBA" id="ARBA00023267"/>
    </source>
</evidence>
<dbReference type="GO" id="GO:0004077">
    <property type="term" value="F:biotin--[biotin carboxyl-carrier protein] ligase activity"/>
    <property type="evidence" value="ECO:0007669"/>
    <property type="project" value="UniProtKB-EC"/>
</dbReference>
<comment type="catalytic activity">
    <reaction evidence="6">
        <text>biotin + L-lysyl-[protein] + ATP = N(6)-biotinyl-L-lysyl-[protein] + AMP + diphosphate + H(+)</text>
        <dbReference type="Rhea" id="RHEA:11756"/>
        <dbReference type="Rhea" id="RHEA-COMP:9752"/>
        <dbReference type="Rhea" id="RHEA-COMP:10505"/>
        <dbReference type="ChEBI" id="CHEBI:15378"/>
        <dbReference type="ChEBI" id="CHEBI:29969"/>
        <dbReference type="ChEBI" id="CHEBI:30616"/>
        <dbReference type="ChEBI" id="CHEBI:33019"/>
        <dbReference type="ChEBI" id="CHEBI:57586"/>
        <dbReference type="ChEBI" id="CHEBI:83144"/>
        <dbReference type="ChEBI" id="CHEBI:456215"/>
        <dbReference type="EC" id="6.3.4.15"/>
    </reaction>
</comment>
<reference evidence="8 9" key="1">
    <citation type="submission" date="2019-02" db="EMBL/GenBank/DDBJ databases">
        <title>Deep-cultivation of Planctomycetes and their phenomic and genomic characterization uncovers novel biology.</title>
        <authorList>
            <person name="Wiegand S."/>
            <person name="Jogler M."/>
            <person name="Boedeker C."/>
            <person name="Pinto D."/>
            <person name="Vollmers J."/>
            <person name="Rivas-Marin E."/>
            <person name="Kohn T."/>
            <person name="Peeters S.H."/>
            <person name="Heuer A."/>
            <person name="Rast P."/>
            <person name="Oberbeckmann S."/>
            <person name="Bunk B."/>
            <person name="Jeske O."/>
            <person name="Meyerdierks A."/>
            <person name="Storesund J.E."/>
            <person name="Kallscheuer N."/>
            <person name="Luecker S."/>
            <person name="Lage O.M."/>
            <person name="Pohl T."/>
            <person name="Merkel B.J."/>
            <person name="Hornburger P."/>
            <person name="Mueller R.-W."/>
            <person name="Bruemmer F."/>
            <person name="Labrenz M."/>
            <person name="Spormann A.M."/>
            <person name="Op Den Camp H."/>
            <person name="Overmann J."/>
            <person name="Amann R."/>
            <person name="Jetten M.S.M."/>
            <person name="Mascher T."/>
            <person name="Medema M.H."/>
            <person name="Devos D.P."/>
            <person name="Kaster A.-K."/>
            <person name="Ovreas L."/>
            <person name="Rohde M."/>
            <person name="Galperin M.Y."/>
            <person name="Jogler C."/>
        </authorList>
    </citation>
    <scope>NUCLEOTIDE SEQUENCE [LARGE SCALE GENOMIC DNA]</scope>
    <source>
        <strain evidence="8 9">Poly59</strain>
    </source>
</reference>
<dbReference type="AlphaFoldDB" id="A0A5C6F5J2"/>
<evidence type="ECO:0000256" key="3">
    <source>
        <dbReference type="ARBA" id="ARBA00022840"/>
    </source>
</evidence>
<evidence type="ECO:0000256" key="6">
    <source>
        <dbReference type="ARBA" id="ARBA00047846"/>
    </source>
</evidence>
<dbReference type="GO" id="GO:0005524">
    <property type="term" value="F:ATP binding"/>
    <property type="evidence" value="ECO:0007669"/>
    <property type="project" value="UniProtKB-KW"/>
</dbReference>
<proteinExistence type="predicted"/>
<name>A0A5C6F5J2_9BACT</name>
<evidence type="ECO:0000259" key="7">
    <source>
        <dbReference type="PROSITE" id="PS51733"/>
    </source>
</evidence>
<dbReference type="InterPro" id="IPR004143">
    <property type="entry name" value="BPL_LPL_catalytic"/>
</dbReference>
<accession>A0A5C6F5J2</accession>
<dbReference type="PANTHER" id="PTHR12835">
    <property type="entry name" value="BIOTIN PROTEIN LIGASE"/>
    <property type="match status" value="1"/>
</dbReference>
<keyword evidence="1 8" id="KW-0436">Ligase</keyword>
<dbReference type="CDD" id="cd16442">
    <property type="entry name" value="BPL"/>
    <property type="match status" value="1"/>
</dbReference>
<sequence>MNGEDRNTKLVTVGNTDPIGKIAANQMIADGRIRSVWHTDQTESTNSVALADARRLLPELTIPRLYIADRQTAGRGRHGRTWQSDETSLTFSLLLNWKFQNDTPSRLLSMAVGVGIARAIEFDYAPIRTSLKWPNDVLIGGGKVAGILLEANVLTNHVIAGVGINVGSAPDLSQQPDANPTRSISSVVHREVHRYRCMPSIVNAVLDTIDELRQGDESEIIREFRSRCLLTGQMISFASDGITHQGRCLGVDATGSLRVETNDTIRSIISGEASLLRIQPKPQR</sequence>
<protein>
    <recommendedName>
        <fullName evidence="5">biotin--[biotin carboxyl-carrier protein] ligase</fullName>
        <ecNumber evidence="5">6.3.4.15</ecNumber>
    </recommendedName>
</protein>
<dbReference type="InterPro" id="IPR008988">
    <property type="entry name" value="Transcriptional_repressor_C"/>
</dbReference>
<dbReference type="InterPro" id="IPR045864">
    <property type="entry name" value="aa-tRNA-synth_II/BPL/LPL"/>
</dbReference>
<dbReference type="PROSITE" id="PS51733">
    <property type="entry name" value="BPL_LPL_CATALYTIC"/>
    <property type="match status" value="1"/>
</dbReference>
<dbReference type="EC" id="6.3.4.15" evidence="5"/>
<evidence type="ECO:0000313" key="8">
    <source>
        <dbReference type="EMBL" id="TWU55119.1"/>
    </source>
</evidence>
<dbReference type="InterPro" id="IPR004408">
    <property type="entry name" value="Biotin_CoA_COase_ligase"/>
</dbReference>
<evidence type="ECO:0000256" key="5">
    <source>
        <dbReference type="ARBA" id="ARBA00024227"/>
    </source>
</evidence>
<keyword evidence="4" id="KW-0092">Biotin</keyword>
<dbReference type="PANTHER" id="PTHR12835:SF5">
    <property type="entry name" value="BIOTIN--PROTEIN LIGASE"/>
    <property type="match status" value="1"/>
</dbReference>
<dbReference type="Pfam" id="PF03099">
    <property type="entry name" value="BPL_LplA_LipB"/>
    <property type="match status" value="1"/>
</dbReference>